<dbReference type="AlphaFoldDB" id="A0A1Z4VRF2"/>
<evidence type="ECO:0000313" key="2">
    <source>
        <dbReference type="Proteomes" id="UP000218765"/>
    </source>
</evidence>
<organism evidence="1 2">
    <name type="scientific">Thiohalobacter thiocyanaticus</name>
    <dbReference type="NCBI Taxonomy" id="585455"/>
    <lineage>
        <taxon>Bacteria</taxon>
        <taxon>Pseudomonadati</taxon>
        <taxon>Pseudomonadota</taxon>
        <taxon>Gammaproteobacteria</taxon>
        <taxon>Thiohalobacterales</taxon>
        <taxon>Thiohalobacteraceae</taxon>
        <taxon>Thiohalobacter</taxon>
    </lineage>
</organism>
<name>A0A1Z4VRF2_9GAMM</name>
<proteinExistence type="predicted"/>
<protein>
    <submittedName>
        <fullName evidence="1">Methyl-accepting chemotaxis protein</fullName>
    </submittedName>
</protein>
<dbReference type="KEGG" id="ttc:FOKN1_1820"/>
<dbReference type="EMBL" id="AP018052">
    <property type="protein sequence ID" value="BAZ94206.1"/>
    <property type="molecule type" value="Genomic_DNA"/>
</dbReference>
<keyword evidence="2" id="KW-1185">Reference proteome</keyword>
<evidence type="ECO:0000313" key="1">
    <source>
        <dbReference type="EMBL" id="BAZ94206.1"/>
    </source>
</evidence>
<dbReference type="Proteomes" id="UP000218765">
    <property type="component" value="Chromosome"/>
</dbReference>
<sequence>MAEYPGMNSESEHESNDDLQRLRNAIGQVVQVQDRACRIMEVLEDEACVVVECLGMDKTIQANQFGDATRRVAQTRTIPLYDREHRPNPDIELLFEALQEK</sequence>
<reference evidence="1 2" key="1">
    <citation type="submission" date="2017-05" db="EMBL/GenBank/DDBJ databases">
        <title>Thiocyanate degradation by Thiohalobacter thiocyanaticus FOKN1.</title>
        <authorList>
            <person name="Oshiki M."/>
            <person name="Fukushima T."/>
            <person name="Kawano S."/>
            <person name="Nakagawa J."/>
        </authorList>
    </citation>
    <scope>NUCLEOTIDE SEQUENCE [LARGE SCALE GENOMIC DNA]</scope>
    <source>
        <strain evidence="1 2">FOKN1</strain>
    </source>
</reference>
<gene>
    <name evidence="1" type="ORF">FOKN1_1820</name>
</gene>
<accession>A0A1Z4VRF2</accession>